<keyword evidence="1 4" id="KW-0732">Signal</keyword>
<dbReference type="Proteomes" id="UP000002051">
    <property type="component" value="Chromosome 6"/>
</dbReference>
<evidence type="ECO:0000256" key="4">
    <source>
        <dbReference type="SAM" id="SignalP"/>
    </source>
</evidence>
<dbReference type="EnsemblPlants" id="KEH25466">
    <property type="protein sequence ID" value="KEH25466"/>
    <property type="gene ID" value="MTR_6g024020"/>
</dbReference>
<reference evidence="8" key="3">
    <citation type="submission" date="2015-04" db="UniProtKB">
        <authorList>
            <consortium name="EnsemblPlants"/>
        </authorList>
    </citation>
    <scope>IDENTIFICATION</scope>
    <source>
        <strain evidence="8">cv. Jemalong A17</strain>
    </source>
</reference>
<evidence type="ECO:0000313" key="6">
    <source>
        <dbReference type="EMBL" id="KEH25466.1"/>
    </source>
</evidence>
<dbReference type="KEGG" id="mtr:25495741"/>
<evidence type="ECO:0000256" key="1">
    <source>
        <dbReference type="ARBA" id="ARBA00022729"/>
    </source>
</evidence>
<reference evidence="6 9" key="1">
    <citation type="journal article" date="2011" name="Nature">
        <title>The Medicago genome provides insight into the evolution of rhizobial symbioses.</title>
        <authorList>
            <person name="Young N.D."/>
            <person name="Debelle F."/>
            <person name="Oldroyd G.E."/>
            <person name="Geurts R."/>
            <person name="Cannon S.B."/>
            <person name="Udvardi M.K."/>
            <person name="Benedito V.A."/>
            <person name="Mayer K.F."/>
            <person name="Gouzy J."/>
            <person name="Schoof H."/>
            <person name="Van de Peer Y."/>
            <person name="Proost S."/>
            <person name="Cook D.R."/>
            <person name="Meyers B.C."/>
            <person name="Spannagl M."/>
            <person name="Cheung F."/>
            <person name="De Mita S."/>
            <person name="Krishnakumar V."/>
            <person name="Gundlach H."/>
            <person name="Zhou S."/>
            <person name="Mudge J."/>
            <person name="Bharti A.K."/>
            <person name="Murray J.D."/>
            <person name="Naoumkina M.A."/>
            <person name="Rosen B."/>
            <person name="Silverstein K.A."/>
            <person name="Tang H."/>
            <person name="Rombauts S."/>
            <person name="Zhao P.X."/>
            <person name="Zhou P."/>
            <person name="Barbe V."/>
            <person name="Bardou P."/>
            <person name="Bechner M."/>
            <person name="Bellec A."/>
            <person name="Berger A."/>
            <person name="Berges H."/>
            <person name="Bidwell S."/>
            <person name="Bisseling T."/>
            <person name="Choisne N."/>
            <person name="Couloux A."/>
            <person name="Denny R."/>
            <person name="Deshpande S."/>
            <person name="Dai X."/>
            <person name="Doyle J.J."/>
            <person name="Dudez A.M."/>
            <person name="Farmer A.D."/>
            <person name="Fouteau S."/>
            <person name="Franken C."/>
            <person name="Gibelin C."/>
            <person name="Gish J."/>
            <person name="Goldstein S."/>
            <person name="Gonzalez A.J."/>
            <person name="Green P.J."/>
            <person name="Hallab A."/>
            <person name="Hartog M."/>
            <person name="Hua A."/>
            <person name="Humphray S.J."/>
            <person name="Jeong D.H."/>
            <person name="Jing Y."/>
            <person name="Jocker A."/>
            <person name="Kenton S.M."/>
            <person name="Kim D.J."/>
            <person name="Klee K."/>
            <person name="Lai H."/>
            <person name="Lang C."/>
            <person name="Lin S."/>
            <person name="Macmil S.L."/>
            <person name="Magdelenat G."/>
            <person name="Matthews L."/>
            <person name="McCorrison J."/>
            <person name="Monaghan E.L."/>
            <person name="Mun J.H."/>
            <person name="Najar F.Z."/>
            <person name="Nicholson C."/>
            <person name="Noirot C."/>
            <person name="O'Bleness M."/>
            <person name="Paule C.R."/>
            <person name="Poulain J."/>
            <person name="Prion F."/>
            <person name="Qin B."/>
            <person name="Qu C."/>
            <person name="Retzel E.F."/>
            <person name="Riddle C."/>
            <person name="Sallet E."/>
            <person name="Samain S."/>
            <person name="Samson N."/>
            <person name="Sanders I."/>
            <person name="Saurat O."/>
            <person name="Scarpelli C."/>
            <person name="Schiex T."/>
            <person name="Segurens B."/>
            <person name="Severin A.J."/>
            <person name="Sherrier D.J."/>
            <person name="Shi R."/>
            <person name="Sims S."/>
            <person name="Singer S.R."/>
            <person name="Sinharoy S."/>
            <person name="Sterck L."/>
            <person name="Viollet A."/>
            <person name="Wang B.B."/>
            <person name="Wang K."/>
            <person name="Wang M."/>
            <person name="Wang X."/>
            <person name="Warfsmann J."/>
            <person name="Weissenbach J."/>
            <person name="White D.D."/>
            <person name="White J.D."/>
            <person name="Wiley G.B."/>
            <person name="Wincker P."/>
            <person name="Xing Y."/>
            <person name="Yang L."/>
            <person name="Yao Z."/>
            <person name="Ying F."/>
            <person name="Zhai J."/>
            <person name="Zhou L."/>
            <person name="Zuber A."/>
            <person name="Denarie J."/>
            <person name="Dixon R.A."/>
            <person name="May G.D."/>
            <person name="Schwartz D.C."/>
            <person name="Rogers J."/>
            <person name="Quetier F."/>
            <person name="Town C.D."/>
            <person name="Roe B.A."/>
        </authorList>
    </citation>
    <scope>NUCLEOTIDE SEQUENCE [LARGE SCALE GENOMIC DNA]</scope>
    <source>
        <strain evidence="6">A17</strain>
        <strain evidence="8 9">cv. Jemalong A17</strain>
    </source>
</reference>
<dbReference type="GO" id="GO:0046910">
    <property type="term" value="F:pectinesterase inhibitor activity"/>
    <property type="evidence" value="ECO:0007669"/>
    <property type="project" value="InterPro"/>
</dbReference>
<dbReference type="NCBIfam" id="TIGR01614">
    <property type="entry name" value="PME_inhib"/>
    <property type="match status" value="1"/>
</dbReference>
<gene>
    <name evidence="8" type="primary">25495741</name>
    <name evidence="6" type="ordered locus">MTR_6g024020</name>
    <name evidence="7" type="ORF">MtrunA17_Chr6g0459661</name>
</gene>
<dbReference type="Pfam" id="PF04043">
    <property type="entry name" value="PMEI"/>
    <property type="match status" value="1"/>
</dbReference>
<evidence type="ECO:0000256" key="2">
    <source>
        <dbReference type="ARBA" id="ARBA00023157"/>
    </source>
</evidence>
<dbReference type="Gene3D" id="1.20.140.40">
    <property type="entry name" value="Invertase/pectin methylesterase inhibitor family protein"/>
    <property type="match status" value="1"/>
</dbReference>
<dbReference type="InterPro" id="IPR035513">
    <property type="entry name" value="Invertase/methylesterase_inhib"/>
</dbReference>
<evidence type="ECO:0000313" key="8">
    <source>
        <dbReference type="EnsemblPlants" id="KEH25466"/>
    </source>
</evidence>
<dbReference type="InterPro" id="IPR034086">
    <property type="entry name" value="PMEI_plant"/>
</dbReference>
<evidence type="ECO:0000313" key="7">
    <source>
        <dbReference type="EMBL" id="RHN50640.1"/>
    </source>
</evidence>
<evidence type="ECO:0000313" key="10">
    <source>
        <dbReference type="Proteomes" id="UP000265566"/>
    </source>
</evidence>
<reference evidence="10" key="4">
    <citation type="journal article" date="2018" name="Nat. Plants">
        <title>Whole-genome landscape of Medicago truncatula symbiotic genes.</title>
        <authorList>
            <person name="Pecrix Y."/>
            <person name="Staton S.E."/>
            <person name="Sallet E."/>
            <person name="Lelandais-Briere C."/>
            <person name="Moreau S."/>
            <person name="Carrere S."/>
            <person name="Blein T."/>
            <person name="Jardinaud M.F."/>
            <person name="Latrasse D."/>
            <person name="Zouine M."/>
            <person name="Zahm M."/>
            <person name="Kreplak J."/>
            <person name="Mayjonade B."/>
            <person name="Satge C."/>
            <person name="Perez M."/>
            <person name="Cauet S."/>
            <person name="Marande W."/>
            <person name="Chantry-Darmon C."/>
            <person name="Lopez-Roques C."/>
            <person name="Bouchez O."/>
            <person name="Berard A."/>
            <person name="Debelle F."/>
            <person name="Munos S."/>
            <person name="Bendahmane A."/>
            <person name="Berges H."/>
            <person name="Niebel A."/>
            <person name="Buitink J."/>
            <person name="Frugier F."/>
            <person name="Benhamed M."/>
            <person name="Crespi M."/>
            <person name="Gouzy J."/>
            <person name="Gamas P."/>
        </authorList>
    </citation>
    <scope>NUCLEOTIDE SEQUENCE [LARGE SCALE GENOMIC DNA]</scope>
    <source>
        <strain evidence="10">cv. Jemalong A17</strain>
    </source>
</reference>
<dbReference type="Gramene" id="rna34950">
    <property type="protein sequence ID" value="RHN50640.1"/>
    <property type="gene ID" value="gene34950"/>
</dbReference>
<dbReference type="CDD" id="cd15797">
    <property type="entry name" value="PMEI"/>
    <property type="match status" value="1"/>
</dbReference>
<name>A0A072U7X5_MEDTR</name>
<sequence>MVRFSILVVVFLLFVASSYADHDVDVQSICKQANDPSFCLVLLKSKPNGVGGDLKSLAQYTLNVLHTNTSNTLTLINKLIAQSGSDPKKQNHYKDCLALFGVEYKGVLGYVLDSLKQFKNSKFNQVGVDMVYLRFHVDDCISGDPSDTSLLPKYGNDVRNIADTTLIMTNMLVRRS</sequence>
<keyword evidence="9" id="KW-1185">Reference proteome</keyword>
<accession>A0A072U7X5</accession>
<reference evidence="7" key="5">
    <citation type="journal article" date="2018" name="Nat. Plants">
        <title>Whole-genome landscape of Medicago truncatula symbiotic genes.</title>
        <authorList>
            <person name="Pecrix Y."/>
            <person name="Gamas P."/>
            <person name="Carrere S."/>
        </authorList>
    </citation>
    <scope>NUCLEOTIDE SEQUENCE</scope>
    <source>
        <tissue evidence="7">Leaves</tissue>
    </source>
</reference>
<comment type="similarity">
    <text evidence="3">Belongs to the PMEI family.</text>
</comment>
<dbReference type="SUPFAM" id="SSF101148">
    <property type="entry name" value="Plant invertase/pectin methylesterase inhibitor"/>
    <property type="match status" value="1"/>
</dbReference>
<dbReference type="PANTHER" id="PTHR36710">
    <property type="entry name" value="PECTINESTERASE INHIBITOR-LIKE"/>
    <property type="match status" value="1"/>
</dbReference>
<dbReference type="InterPro" id="IPR006501">
    <property type="entry name" value="Pectinesterase_inhib_dom"/>
</dbReference>
<keyword evidence="2" id="KW-1015">Disulfide bond</keyword>
<dbReference type="EMBL" id="PSQE01000006">
    <property type="protein sequence ID" value="RHN50640.1"/>
    <property type="molecule type" value="Genomic_DNA"/>
</dbReference>
<evidence type="ECO:0000259" key="5">
    <source>
        <dbReference type="SMART" id="SM00856"/>
    </source>
</evidence>
<proteinExistence type="inferred from homology"/>
<dbReference type="Proteomes" id="UP000265566">
    <property type="component" value="Chromosome 6"/>
</dbReference>
<organism evidence="6 9">
    <name type="scientific">Medicago truncatula</name>
    <name type="common">Barrel medic</name>
    <name type="synonym">Medicago tribuloides</name>
    <dbReference type="NCBI Taxonomy" id="3880"/>
    <lineage>
        <taxon>Eukaryota</taxon>
        <taxon>Viridiplantae</taxon>
        <taxon>Streptophyta</taxon>
        <taxon>Embryophyta</taxon>
        <taxon>Tracheophyta</taxon>
        <taxon>Spermatophyta</taxon>
        <taxon>Magnoliopsida</taxon>
        <taxon>eudicotyledons</taxon>
        <taxon>Gunneridae</taxon>
        <taxon>Pentapetalae</taxon>
        <taxon>rosids</taxon>
        <taxon>fabids</taxon>
        <taxon>Fabales</taxon>
        <taxon>Fabaceae</taxon>
        <taxon>Papilionoideae</taxon>
        <taxon>50 kb inversion clade</taxon>
        <taxon>NPAAA clade</taxon>
        <taxon>Hologalegina</taxon>
        <taxon>IRL clade</taxon>
        <taxon>Trifolieae</taxon>
        <taxon>Medicago</taxon>
    </lineage>
</organism>
<dbReference type="InterPro" id="IPR052421">
    <property type="entry name" value="PCW_Enzyme_Inhibitor"/>
</dbReference>
<evidence type="ECO:0000313" key="9">
    <source>
        <dbReference type="Proteomes" id="UP000002051"/>
    </source>
</evidence>
<feature type="signal peptide" evidence="4">
    <location>
        <begin position="1"/>
        <end position="20"/>
    </location>
</feature>
<feature type="chain" id="PRO_5014499372" evidence="4">
    <location>
        <begin position="21"/>
        <end position="176"/>
    </location>
</feature>
<dbReference type="AlphaFoldDB" id="A0A072U7X5"/>
<feature type="domain" description="Pectinesterase inhibitor" evidence="5">
    <location>
        <begin position="21"/>
        <end position="168"/>
    </location>
</feature>
<dbReference type="SMART" id="SM00856">
    <property type="entry name" value="PMEI"/>
    <property type="match status" value="1"/>
</dbReference>
<protein>
    <submittedName>
        <fullName evidence="6">Plant invertase/pectin methylesterase inhibitor</fullName>
    </submittedName>
    <submittedName>
        <fullName evidence="7">Putative pectinesterase inhibitor domain-containing protein</fullName>
    </submittedName>
</protein>
<reference evidence="6 9" key="2">
    <citation type="journal article" date="2014" name="BMC Genomics">
        <title>An improved genome release (version Mt4.0) for the model legume Medicago truncatula.</title>
        <authorList>
            <person name="Tang H."/>
            <person name="Krishnakumar V."/>
            <person name="Bidwell S."/>
            <person name="Rosen B."/>
            <person name="Chan A."/>
            <person name="Zhou S."/>
            <person name="Gentzbittel L."/>
            <person name="Childs K.L."/>
            <person name="Yandell M."/>
            <person name="Gundlach H."/>
            <person name="Mayer K.F."/>
            <person name="Schwartz D.C."/>
            <person name="Town C.D."/>
        </authorList>
    </citation>
    <scope>GENOME REANNOTATION</scope>
    <source>
        <strain evidence="6">A17</strain>
        <strain evidence="8 9">cv. Jemalong A17</strain>
    </source>
</reference>
<dbReference type="PANTHER" id="PTHR36710:SF20">
    <property type="entry name" value="PECTINESTERASE INHIBITOR DOMAIN PROTEIN"/>
    <property type="match status" value="1"/>
</dbReference>
<dbReference type="HOGENOM" id="CLU_099602_1_0_1"/>
<dbReference type="EMBL" id="CM001222">
    <property type="protein sequence ID" value="KEH25466.1"/>
    <property type="molecule type" value="Genomic_DNA"/>
</dbReference>
<dbReference type="OrthoDB" id="764172at2759"/>
<evidence type="ECO:0000256" key="3">
    <source>
        <dbReference type="ARBA" id="ARBA00038471"/>
    </source>
</evidence>